<organism evidence="1 2">
    <name type="scientific">Kaistella haifensis DSM 19056</name>
    <dbReference type="NCBI Taxonomy" id="1450526"/>
    <lineage>
        <taxon>Bacteria</taxon>
        <taxon>Pseudomonadati</taxon>
        <taxon>Bacteroidota</taxon>
        <taxon>Flavobacteriia</taxon>
        <taxon>Flavobacteriales</taxon>
        <taxon>Weeksellaceae</taxon>
        <taxon>Chryseobacterium group</taxon>
        <taxon>Kaistella</taxon>
    </lineage>
</organism>
<dbReference type="Proteomes" id="UP000197587">
    <property type="component" value="Unassembled WGS sequence"/>
</dbReference>
<protein>
    <submittedName>
        <fullName evidence="1">Uncharacterized protein</fullName>
    </submittedName>
</protein>
<evidence type="ECO:0000313" key="1">
    <source>
        <dbReference type="EMBL" id="OWK99249.1"/>
    </source>
</evidence>
<proteinExistence type="predicted"/>
<comment type="caution">
    <text evidence="1">The sequence shown here is derived from an EMBL/GenBank/DDBJ whole genome shotgun (WGS) entry which is preliminary data.</text>
</comment>
<keyword evidence="2" id="KW-1185">Reference proteome</keyword>
<dbReference type="EMBL" id="JASZ02000002">
    <property type="protein sequence ID" value="OWK99249.1"/>
    <property type="molecule type" value="Genomic_DNA"/>
</dbReference>
<name>A0A246BCZ5_9FLAO</name>
<sequence length="519" mass="57442">MATPINTIYSWFETGDFPTQEQFHASWSSFWHKDETIPMTTINGLSDQFGKYVLVSTFNSHLNDENAHSTYLAKRDASNLTPTNVNDWKAKLGVGDLPENIATYDYDIHNQVMMKDGTTKEATDLGKNIANSSLTSVAGAGLTLGSSWTLNTNGQLYSVTNLPDKSADTSFNKMLIQNSTGQVAWGNGRTLIKNMPALLSDAEKTNWKTEMNGGWTTNTMSVAVIMPPIVDKQDKNYWITLRGTGLNFNPTNFSIDIMNEAGTTVIDNIPNSQVQLYTDGLVLVFYYNFKNFPLGNYRIRLRNGVVEYITGTTGIISVVNSITSTILTGNWESKFYNDVAYTGTYGSGNSANYQSSEVIKSGYAPYATDNSIVQALLSPQFVGANQDFYLEFNTQWNNVHPYPHFAGVWVGISLASSVIQLSNQNIAYIYGYGTDIRYLLNDTSGVNVAGQVLKEISVKTIMVRRGNQLTILTIRDNSVSTVMTKTISTEALKIGITGKNFQKGKEESVNFIISQLFLF</sequence>
<dbReference type="AlphaFoldDB" id="A0A246BCZ5"/>
<reference evidence="1 2" key="1">
    <citation type="submission" date="2014-01" db="EMBL/GenBank/DDBJ databases">
        <authorList>
            <consortium name="Genome Consortium for Active Teaching"/>
            <person name="Sontag T.C."/>
            <person name="Newman J.D."/>
        </authorList>
    </citation>
    <scope>NUCLEOTIDE SEQUENCE [LARGE SCALE GENOMIC DNA]</scope>
    <source>
        <strain evidence="1 2">DSM 19056</strain>
    </source>
</reference>
<evidence type="ECO:0000313" key="2">
    <source>
        <dbReference type="Proteomes" id="UP000197587"/>
    </source>
</evidence>
<gene>
    <name evidence="1" type="ORF">AP75_01825</name>
</gene>
<reference evidence="1 2" key="2">
    <citation type="submission" date="2017-05" db="EMBL/GenBank/DDBJ databases">
        <title>Genome of Chryseobacterium haifense.</title>
        <authorList>
            <person name="Newman J.D."/>
        </authorList>
    </citation>
    <scope>NUCLEOTIDE SEQUENCE [LARGE SCALE GENOMIC DNA]</scope>
    <source>
        <strain evidence="1 2">DSM 19056</strain>
    </source>
</reference>
<accession>A0A246BCZ5</accession>